<accession>A0A015SXJ2</accession>
<name>A0A015SXJ2_BACFG</name>
<dbReference type="AlphaFoldDB" id="A0A015SXJ2"/>
<evidence type="ECO:0000313" key="3">
    <source>
        <dbReference type="Proteomes" id="UP000020529"/>
    </source>
</evidence>
<dbReference type="EMBL" id="JGCY01000253">
    <property type="protein sequence ID" value="EXY74972.1"/>
    <property type="molecule type" value="Genomic_DNA"/>
</dbReference>
<protein>
    <recommendedName>
        <fullName evidence="4">DUF4157 domain-containing protein</fullName>
    </recommendedName>
</protein>
<organism evidence="2 3">
    <name type="scientific">Bacteroides fragilis str. 3988T(B)14</name>
    <dbReference type="NCBI Taxonomy" id="1339315"/>
    <lineage>
        <taxon>Bacteria</taxon>
        <taxon>Pseudomonadati</taxon>
        <taxon>Bacteroidota</taxon>
        <taxon>Bacteroidia</taxon>
        <taxon>Bacteroidales</taxon>
        <taxon>Bacteroidaceae</taxon>
        <taxon>Bacteroides</taxon>
    </lineage>
</organism>
<dbReference type="PATRIC" id="fig|1339315.3.peg.1970"/>
<proteinExistence type="predicted"/>
<comment type="caution">
    <text evidence="2">The sequence shown here is derived from an EMBL/GenBank/DDBJ whole genome shotgun (WGS) entry which is preliminary data.</text>
</comment>
<gene>
    <name evidence="2" type="ORF">M124_1183</name>
</gene>
<dbReference type="Proteomes" id="UP000020529">
    <property type="component" value="Unassembled WGS sequence"/>
</dbReference>
<evidence type="ECO:0000313" key="2">
    <source>
        <dbReference type="EMBL" id="EXY74972.1"/>
    </source>
</evidence>
<reference evidence="2 3" key="1">
    <citation type="submission" date="2014-02" db="EMBL/GenBank/DDBJ databases">
        <authorList>
            <person name="Sears C."/>
            <person name="Carroll K."/>
            <person name="Sack B.R."/>
            <person name="Qadri F."/>
            <person name="Myers L.L."/>
            <person name="Chung G.-T."/>
            <person name="Escheverria P."/>
            <person name="Fraser C.M."/>
            <person name="Sadzewicz L."/>
            <person name="Shefchek K.A."/>
            <person name="Tallon L."/>
            <person name="Das S.P."/>
            <person name="Daugherty S."/>
            <person name="Mongodin E.F."/>
        </authorList>
    </citation>
    <scope>NUCLEOTIDE SEQUENCE [LARGE SCALE GENOMIC DNA]</scope>
    <source>
        <strain evidence="3">3988T(B)14</strain>
    </source>
</reference>
<evidence type="ECO:0008006" key="4">
    <source>
        <dbReference type="Google" id="ProtNLM"/>
    </source>
</evidence>
<feature type="signal peptide" evidence="1">
    <location>
        <begin position="1"/>
        <end position="27"/>
    </location>
</feature>
<feature type="chain" id="PRO_5001476182" description="DUF4157 domain-containing protein" evidence="1">
    <location>
        <begin position="28"/>
        <end position="334"/>
    </location>
</feature>
<keyword evidence="1" id="KW-0732">Signal</keyword>
<evidence type="ECO:0000256" key="1">
    <source>
        <dbReference type="SAM" id="SignalP"/>
    </source>
</evidence>
<sequence length="334" mass="38191">MMTKHKMNLFCGMLLLSASLFVEKAQAMFPERYVSEESAARADTINFRLASAGEAKRLIAAKDSYTANWSPFDIAARLENPEGKREDLVSLAVREVREWTAEEAQQIEQIRKNLNDTIRKYGYRIPFPKEIVLVKTTMKDEGGAGGYTRSNWIALTDATFQRGTEVSHTRLLVHETFHILTRLNPGFKKKLYRAIDFNILPKEIEFPEDIRKSRISNPDVSRCDSYATFTIDGKPQNCTMIIYTNRPYTTGKFYQYINVGLIPLDESFKPLRESGKTVIYPLQKATDFFDKVGRNTGYVIDPEEVLADNFAIALLNTPNVHTPELQKKVQELLK</sequence>
<dbReference type="RefSeq" id="WP_022347481.1">
    <property type="nucleotide sequence ID" value="NZ_JGCY01000253.1"/>
</dbReference>